<reference evidence="1" key="1">
    <citation type="submission" date="2019-11" db="EMBL/GenBank/DDBJ databases">
        <authorList>
            <person name="Feng L."/>
        </authorList>
    </citation>
    <scope>NUCLEOTIDE SEQUENCE</scope>
    <source>
        <strain evidence="1">PclaraLFYP37</strain>
    </source>
</reference>
<gene>
    <name evidence="1" type="ORF">PCLFYP37_01255</name>
</gene>
<organism evidence="1">
    <name type="scientific">Paraprevotella clara</name>
    <dbReference type="NCBI Taxonomy" id="454154"/>
    <lineage>
        <taxon>Bacteria</taxon>
        <taxon>Pseudomonadati</taxon>
        <taxon>Bacteroidota</taxon>
        <taxon>Bacteroidia</taxon>
        <taxon>Bacteroidales</taxon>
        <taxon>Prevotellaceae</taxon>
        <taxon>Paraprevotella</taxon>
    </lineage>
</organism>
<dbReference type="AlphaFoldDB" id="A0A6N2ZVW0"/>
<proteinExistence type="predicted"/>
<dbReference type="RefSeq" id="WP_021979674.1">
    <property type="nucleotide sequence ID" value="NZ_CACRUT010000008.1"/>
</dbReference>
<protein>
    <submittedName>
        <fullName evidence="1">Uncharacterized protein</fullName>
    </submittedName>
</protein>
<name>A0A6N2ZVW0_9BACT</name>
<dbReference type="EMBL" id="CACRUT010000008">
    <property type="protein sequence ID" value="VYT83649.1"/>
    <property type="molecule type" value="Genomic_DNA"/>
</dbReference>
<sequence length="274" mass="32328">MRLRSLLFLWGFLGLSVGSSVAQDMEREKEYLRKDSMLWEAYEQRHQEMAALWDKYPEMQDSLQAAFNSFYDATLKRNRELAMEYASTPSGLQRLYMCRLDIPKKVLVHILDTLGTGMRESFYGRNIQEHIRMRQIEERDSLWEFPCYRDDGNIFDWHGLKGRPVLLLYGGLGCMGEDGRKELELLRRQTSLEDLQIVVYWPCRSLKDLQEVKKVFPFDFIFVSDFKLDDSPMKIKYGAQATPTCFLTDEHHVVKVKCGGLRMDLFDKYIKRNE</sequence>
<evidence type="ECO:0000313" key="1">
    <source>
        <dbReference type="EMBL" id="VYT83649.1"/>
    </source>
</evidence>
<accession>A0A6N2ZVW0</accession>
<dbReference type="SUPFAM" id="SSF52833">
    <property type="entry name" value="Thioredoxin-like"/>
    <property type="match status" value="1"/>
</dbReference>
<dbReference type="InterPro" id="IPR036249">
    <property type="entry name" value="Thioredoxin-like_sf"/>
</dbReference>
<dbReference type="Gene3D" id="3.40.30.10">
    <property type="entry name" value="Glutaredoxin"/>
    <property type="match status" value="1"/>
</dbReference>